<reference evidence="12" key="1">
    <citation type="submission" date="2021-06" db="EMBL/GenBank/DDBJ databases">
        <title>Elioraea tepida, sp. nov., a moderately thermophilic aerobic anoxygenic phototrophic bacterium isolated from an alkaline siliceous hot spring mat community in Yellowstone National Park, WY, USA.</title>
        <authorList>
            <person name="Saini M.K."/>
            <person name="Yoshida S."/>
            <person name="Sebastian A."/>
            <person name="Hirose S."/>
            <person name="Hara E."/>
            <person name="Tamaki H."/>
            <person name="Soulier N.T."/>
            <person name="Albert I."/>
            <person name="Hanada S."/>
            <person name="Bryant D.A."/>
            <person name="Tank M."/>
        </authorList>
    </citation>
    <scope>NUCLEOTIDE SEQUENCE</scope>
    <source>
        <strain evidence="12">MS-P2</strain>
    </source>
</reference>
<evidence type="ECO:0000259" key="11">
    <source>
        <dbReference type="PROSITE" id="PS50975"/>
    </source>
</evidence>
<dbReference type="Pfam" id="PF02843">
    <property type="entry name" value="GARS_C"/>
    <property type="match status" value="1"/>
</dbReference>
<dbReference type="Pfam" id="PF01071">
    <property type="entry name" value="GARS_A"/>
    <property type="match status" value="1"/>
</dbReference>
<dbReference type="InterPro" id="IPR020561">
    <property type="entry name" value="PRibGlycinamid_synth_ATP-grasp"/>
</dbReference>
<dbReference type="PANTHER" id="PTHR43472">
    <property type="entry name" value="PHOSPHORIBOSYLAMINE--GLYCINE LIGASE"/>
    <property type="match status" value="1"/>
</dbReference>
<dbReference type="EMBL" id="CP076448">
    <property type="protein sequence ID" value="QXM23757.1"/>
    <property type="molecule type" value="Genomic_DNA"/>
</dbReference>
<dbReference type="NCBIfam" id="TIGR00877">
    <property type="entry name" value="purD"/>
    <property type="match status" value="1"/>
</dbReference>
<dbReference type="InterPro" id="IPR020559">
    <property type="entry name" value="PRibGlycinamide_synth_CS"/>
</dbReference>
<dbReference type="GO" id="GO:0006189">
    <property type="term" value="P:'de novo' IMP biosynthetic process"/>
    <property type="evidence" value="ECO:0007669"/>
    <property type="project" value="UniProtKB-UniRule"/>
</dbReference>
<comment type="pathway">
    <text evidence="3 9">Purine metabolism; IMP biosynthesis via de novo pathway; N(1)-(5-phospho-D-ribosyl)glycinamide from 5-phospho-alpha-D-ribose 1-diphosphate: step 2/2.</text>
</comment>
<feature type="domain" description="ATP-grasp" evidence="11">
    <location>
        <begin position="107"/>
        <end position="313"/>
    </location>
</feature>
<protein>
    <recommendedName>
        <fullName evidence="4 9">Phosphoribosylamine--glycine ligase</fullName>
        <ecNumber evidence="4 9">6.3.4.13</ecNumber>
    </recommendedName>
    <alternativeName>
        <fullName evidence="9">GARS</fullName>
    </alternativeName>
    <alternativeName>
        <fullName evidence="9">Glycinamide ribonucleotide synthetase</fullName>
    </alternativeName>
    <alternativeName>
        <fullName evidence="9">Phosphoribosylglycinamide synthetase</fullName>
    </alternativeName>
</protein>
<dbReference type="Proteomes" id="UP000694001">
    <property type="component" value="Chromosome"/>
</dbReference>
<keyword evidence="5 9" id="KW-0436">Ligase</keyword>
<keyword evidence="13" id="KW-1185">Reference proteome</keyword>
<dbReference type="AlphaFoldDB" id="A0A975U0S8"/>
<evidence type="ECO:0000256" key="6">
    <source>
        <dbReference type="ARBA" id="ARBA00022741"/>
    </source>
</evidence>
<evidence type="ECO:0000256" key="2">
    <source>
        <dbReference type="ARBA" id="ARBA00001946"/>
    </source>
</evidence>
<dbReference type="HAMAP" id="MF_00138">
    <property type="entry name" value="GARS"/>
    <property type="match status" value="1"/>
</dbReference>
<comment type="catalytic activity">
    <reaction evidence="9">
        <text>5-phospho-beta-D-ribosylamine + glycine + ATP = N(1)-(5-phospho-beta-D-ribosyl)glycinamide + ADP + phosphate + H(+)</text>
        <dbReference type="Rhea" id="RHEA:17453"/>
        <dbReference type="ChEBI" id="CHEBI:15378"/>
        <dbReference type="ChEBI" id="CHEBI:30616"/>
        <dbReference type="ChEBI" id="CHEBI:43474"/>
        <dbReference type="ChEBI" id="CHEBI:57305"/>
        <dbReference type="ChEBI" id="CHEBI:58681"/>
        <dbReference type="ChEBI" id="CHEBI:143788"/>
        <dbReference type="ChEBI" id="CHEBI:456216"/>
        <dbReference type="EC" id="6.3.4.13"/>
    </reaction>
</comment>
<evidence type="ECO:0000256" key="5">
    <source>
        <dbReference type="ARBA" id="ARBA00022598"/>
    </source>
</evidence>
<keyword evidence="6 10" id="KW-0547">Nucleotide-binding</keyword>
<evidence type="ECO:0000256" key="10">
    <source>
        <dbReference type="PROSITE-ProRule" id="PRU00409"/>
    </source>
</evidence>
<dbReference type="KEGG" id="elio:KO353_10610"/>
<proteinExistence type="inferred from homology"/>
<gene>
    <name evidence="9 12" type="primary">purD</name>
    <name evidence="12" type="ORF">KO353_10610</name>
</gene>
<dbReference type="RefSeq" id="WP_218284662.1">
    <property type="nucleotide sequence ID" value="NZ_CP076448.1"/>
</dbReference>
<dbReference type="EC" id="6.3.4.13" evidence="4 9"/>
<comment type="cofactor">
    <cofactor evidence="1">
        <name>Mn(2+)</name>
        <dbReference type="ChEBI" id="CHEBI:29035"/>
    </cofactor>
</comment>
<evidence type="ECO:0000256" key="7">
    <source>
        <dbReference type="ARBA" id="ARBA00022755"/>
    </source>
</evidence>
<comment type="cofactor">
    <cofactor evidence="2">
        <name>Mg(2+)</name>
        <dbReference type="ChEBI" id="CHEBI:18420"/>
    </cofactor>
</comment>
<dbReference type="Pfam" id="PF02844">
    <property type="entry name" value="GARS_N"/>
    <property type="match status" value="1"/>
</dbReference>
<keyword evidence="7 9" id="KW-0658">Purine biosynthesis</keyword>
<accession>A0A975U0S8</accession>
<evidence type="ECO:0000313" key="12">
    <source>
        <dbReference type="EMBL" id="QXM23757.1"/>
    </source>
</evidence>
<dbReference type="GO" id="GO:0046872">
    <property type="term" value="F:metal ion binding"/>
    <property type="evidence" value="ECO:0007669"/>
    <property type="project" value="InterPro"/>
</dbReference>
<dbReference type="InterPro" id="IPR020560">
    <property type="entry name" value="PRibGlycinamide_synth_C-dom"/>
</dbReference>
<keyword evidence="8 10" id="KW-0067">ATP-binding</keyword>
<dbReference type="FunFam" id="3.30.1490.20:FF:000006">
    <property type="entry name" value="phosphoribosylamine--glycine ligase, chloroplastic-like"/>
    <property type="match status" value="1"/>
</dbReference>
<dbReference type="GO" id="GO:0004637">
    <property type="term" value="F:phosphoribosylamine-glycine ligase activity"/>
    <property type="evidence" value="ECO:0007669"/>
    <property type="project" value="UniProtKB-UniRule"/>
</dbReference>
<dbReference type="GO" id="GO:0009113">
    <property type="term" value="P:purine nucleobase biosynthetic process"/>
    <property type="evidence" value="ECO:0007669"/>
    <property type="project" value="InterPro"/>
</dbReference>
<dbReference type="InterPro" id="IPR020562">
    <property type="entry name" value="PRibGlycinamide_synth_N"/>
</dbReference>
<organism evidence="12 13">
    <name type="scientific">Elioraea tepida</name>
    <dbReference type="NCBI Taxonomy" id="2843330"/>
    <lineage>
        <taxon>Bacteria</taxon>
        <taxon>Pseudomonadati</taxon>
        <taxon>Pseudomonadota</taxon>
        <taxon>Alphaproteobacteria</taxon>
        <taxon>Acetobacterales</taxon>
        <taxon>Elioraeaceae</taxon>
        <taxon>Elioraea</taxon>
    </lineage>
</organism>
<dbReference type="PROSITE" id="PS00184">
    <property type="entry name" value="GARS"/>
    <property type="match status" value="1"/>
</dbReference>
<evidence type="ECO:0000256" key="8">
    <source>
        <dbReference type="ARBA" id="ARBA00022840"/>
    </source>
</evidence>
<name>A0A975U0S8_9PROT</name>
<evidence type="ECO:0000256" key="4">
    <source>
        <dbReference type="ARBA" id="ARBA00013255"/>
    </source>
</evidence>
<evidence type="ECO:0000256" key="3">
    <source>
        <dbReference type="ARBA" id="ARBA00005174"/>
    </source>
</evidence>
<evidence type="ECO:0000256" key="1">
    <source>
        <dbReference type="ARBA" id="ARBA00001936"/>
    </source>
</evidence>
<dbReference type="InterPro" id="IPR000115">
    <property type="entry name" value="PRibGlycinamide_synth"/>
</dbReference>
<sequence>MRVLLVGGGGREHALAAAIAASPKLSQLWCAPGNAGIAEIATCVPIGAGDVARLVAFARDHAVDLVVAGPEAPLVAGLADACAAEGIACFGPTAAAARLEGSKAFAKELCSEAQVPTAAAATFDDVEAALAHVRAHGAPLVVKADGLAAGKGVVVAETITEAEQAIVAMMRDRAFGPAGERVVIEERLEGREISFFALCDGENAVPFGVAADHKRVGDGDRGPNTGGMGAYSPPAGFTPALEAEVMARIVQPTLAAMARRGTPFRGVLFCGLMLTAAGPKLIEFNVRFGDPECQALMLRAEGDVLAALAACARGRLGDVTVRMRDEASVVVVLASRGYPGAYATGSVIEGLEQAAAMPKVRLFHAGTRLAAGRVLADGGRVLGIGATGATVAEARARAYAAVDVIRWPDGFCRRDIAAGV</sequence>
<dbReference type="SMART" id="SM01210">
    <property type="entry name" value="GARS_C"/>
    <property type="match status" value="1"/>
</dbReference>
<dbReference type="GO" id="GO:0005524">
    <property type="term" value="F:ATP binding"/>
    <property type="evidence" value="ECO:0007669"/>
    <property type="project" value="UniProtKB-UniRule"/>
</dbReference>
<evidence type="ECO:0000313" key="13">
    <source>
        <dbReference type="Proteomes" id="UP000694001"/>
    </source>
</evidence>
<comment type="similarity">
    <text evidence="9">Belongs to the GARS family.</text>
</comment>
<dbReference type="InterPro" id="IPR011761">
    <property type="entry name" value="ATP-grasp"/>
</dbReference>
<dbReference type="PANTHER" id="PTHR43472:SF1">
    <property type="entry name" value="PHOSPHORIBOSYLAMINE--GLYCINE LIGASE, CHLOROPLASTIC"/>
    <property type="match status" value="1"/>
</dbReference>
<evidence type="ECO:0000256" key="9">
    <source>
        <dbReference type="HAMAP-Rule" id="MF_00138"/>
    </source>
</evidence>
<dbReference type="PROSITE" id="PS50975">
    <property type="entry name" value="ATP_GRASP"/>
    <property type="match status" value="1"/>
</dbReference>
<dbReference type="SMART" id="SM01209">
    <property type="entry name" value="GARS_A"/>
    <property type="match status" value="1"/>
</dbReference>